<feature type="transmembrane region" description="Helical" evidence="20">
    <location>
        <begin position="277"/>
        <end position="295"/>
    </location>
</feature>
<comment type="catalytic activity">
    <reaction evidence="15">
        <text>4,4-dimethyl-5alpha-cholesta-8,24-dien-3beta-ol + NADP(+) = 4,4-dimethyl-5alpha-cholesta-8,14,24-trien-3beta-ol + NADPH + H(+)</text>
        <dbReference type="Rhea" id="RHEA:18561"/>
        <dbReference type="ChEBI" id="CHEBI:15378"/>
        <dbReference type="ChEBI" id="CHEBI:17813"/>
        <dbReference type="ChEBI" id="CHEBI:18364"/>
        <dbReference type="ChEBI" id="CHEBI:57783"/>
        <dbReference type="ChEBI" id="CHEBI:58349"/>
        <dbReference type="EC" id="1.3.1.70"/>
    </reaction>
    <physiologicalReaction direction="right-to-left" evidence="15">
        <dbReference type="Rhea" id="RHEA:18563"/>
    </physiologicalReaction>
</comment>
<comment type="subcellular location">
    <subcellularLocation>
        <location evidence="1">Membrane</location>
        <topology evidence="1">Multi-pass membrane protein</topology>
    </subcellularLocation>
</comment>
<feature type="transmembrane region" description="Helical" evidence="20">
    <location>
        <begin position="150"/>
        <end position="171"/>
    </location>
</feature>
<evidence type="ECO:0000256" key="18">
    <source>
        <dbReference type="ARBA" id="ARBA00077841"/>
    </source>
</evidence>
<evidence type="ECO:0000256" key="19">
    <source>
        <dbReference type="ARBA" id="ARBA00083315"/>
    </source>
</evidence>
<dbReference type="InterPro" id="IPR001171">
    <property type="entry name" value="ERG24_DHCR-like"/>
</dbReference>
<keyword evidence="11" id="KW-0443">Lipid metabolism</keyword>
<keyword evidence="5 20" id="KW-0812">Transmembrane</keyword>
<proteinExistence type="inferred from homology"/>
<keyword evidence="10" id="KW-0756">Sterol biosynthesis</keyword>
<keyword evidence="13" id="KW-1207">Sterol metabolism</keyword>
<dbReference type="PANTHER" id="PTHR21257:SF52">
    <property type="entry name" value="DELTA(14)-STEROL REDUCTASE TM7SF2"/>
    <property type="match status" value="1"/>
</dbReference>
<keyword evidence="12 20" id="KW-0472">Membrane</keyword>
<dbReference type="FunFam" id="1.20.120.1630:FF:000009">
    <property type="entry name" value="C-14 sterol reductase"/>
    <property type="match status" value="1"/>
</dbReference>
<dbReference type="GO" id="GO:0005789">
    <property type="term" value="C:endoplasmic reticulum membrane"/>
    <property type="evidence" value="ECO:0007669"/>
    <property type="project" value="TreeGrafter"/>
</dbReference>
<feature type="transmembrane region" description="Helical" evidence="20">
    <location>
        <begin position="118"/>
        <end position="138"/>
    </location>
</feature>
<evidence type="ECO:0000256" key="1">
    <source>
        <dbReference type="ARBA" id="ARBA00004141"/>
    </source>
</evidence>
<feature type="transmembrane region" description="Helical" evidence="20">
    <location>
        <begin position="81"/>
        <end position="98"/>
    </location>
</feature>
<comment type="pathway">
    <text evidence="16">Steroid biosynthesis; zymosterol biosynthesis; zymosterol from lanosterol: step 2/6.</text>
</comment>
<feature type="transmembrane region" description="Helical" evidence="20">
    <location>
        <begin position="237"/>
        <end position="257"/>
    </location>
</feature>
<evidence type="ECO:0000256" key="6">
    <source>
        <dbReference type="ARBA" id="ARBA00022857"/>
    </source>
</evidence>
<dbReference type="PANTHER" id="PTHR21257">
    <property type="entry name" value="DELTA(14)-STEROL REDUCTASE"/>
    <property type="match status" value="1"/>
</dbReference>
<sequence>MSSKAVASATLNPRTTSYEFLGPPGALFITLAVPITTYSLFFGCSEQTGGCPPPLDGLVPNIIDSVSDLNWWKGLWDTQAAIYYCAWYTFCVVSWKILPGDWVEGTKLRTGGTIKYKINAFSTFLFALGLTSGVIMTFGPEAFTFLYTKWVGFVTAAMLMSFAQGFACYAASFRPGKLLALGGNSGNFIYDFYIGRELNPSIGNLDIKSFNELRPGLILWVLINISMACEQATRRGGLAHITDSMWLVLAFQGWYVADALYNEPAIFTTMDITTDGFGFMLSVGDLAWVPFVYSLQARFLVFEAIELGPIWTAAVFLVNLTGYYIFRGANGEKNDFRNGKNPKNLKFFTTASGSKLLTSGWWGRSRHPNYFGDLLMALAWSLPTGFSTPITYFYVMYFAVLLIHRQRRDDENCEKKYGKDWHTYKKLVPYRIIPYVY</sequence>
<evidence type="ECO:0000256" key="2">
    <source>
        <dbReference type="ARBA" id="ARBA00005402"/>
    </source>
</evidence>
<evidence type="ECO:0000313" key="21">
    <source>
        <dbReference type="EMBL" id="KZP11302.1"/>
    </source>
</evidence>
<dbReference type="OrthoDB" id="10262235at2759"/>
<dbReference type="GO" id="GO:0050613">
    <property type="term" value="F:Delta14-sterol reductase activity"/>
    <property type="evidence" value="ECO:0007669"/>
    <property type="project" value="UniProtKB-EC"/>
</dbReference>
<keyword evidence="22" id="KW-1185">Reference proteome</keyword>
<dbReference type="EMBL" id="KV417665">
    <property type="protein sequence ID" value="KZP11302.1"/>
    <property type="molecule type" value="Genomic_DNA"/>
</dbReference>
<dbReference type="Proteomes" id="UP000076532">
    <property type="component" value="Unassembled WGS sequence"/>
</dbReference>
<keyword evidence="6" id="KW-0521">NADP</keyword>
<accession>A0A166A6S9</accession>
<protein>
    <recommendedName>
        <fullName evidence="17">Delta(14)-sterol reductase ERG24</fullName>
        <ecNumber evidence="3">1.3.1.70</ecNumber>
    </recommendedName>
    <alternativeName>
        <fullName evidence="19">C-14 sterol reductase ERG24</fullName>
    </alternativeName>
    <alternativeName>
        <fullName evidence="18">Sterol C14-reductase ERG24</fullName>
    </alternativeName>
</protein>
<dbReference type="Gene3D" id="1.20.120.1630">
    <property type="match status" value="1"/>
</dbReference>
<organism evidence="21 22">
    <name type="scientific">Athelia psychrophila</name>
    <dbReference type="NCBI Taxonomy" id="1759441"/>
    <lineage>
        <taxon>Eukaryota</taxon>
        <taxon>Fungi</taxon>
        <taxon>Dikarya</taxon>
        <taxon>Basidiomycota</taxon>
        <taxon>Agaricomycotina</taxon>
        <taxon>Agaricomycetes</taxon>
        <taxon>Agaricomycetidae</taxon>
        <taxon>Atheliales</taxon>
        <taxon>Atheliaceae</taxon>
        <taxon>Athelia</taxon>
    </lineage>
</organism>
<dbReference type="AlphaFoldDB" id="A0A166A6S9"/>
<keyword evidence="9" id="KW-0560">Oxidoreductase</keyword>
<evidence type="ECO:0000256" key="11">
    <source>
        <dbReference type="ARBA" id="ARBA00023098"/>
    </source>
</evidence>
<evidence type="ECO:0000256" key="14">
    <source>
        <dbReference type="ARBA" id="ARBA00023221"/>
    </source>
</evidence>
<evidence type="ECO:0000256" key="15">
    <source>
        <dbReference type="ARBA" id="ARBA00052254"/>
    </source>
</evidence>
<evidence type="ECO:0000256" key="12">
    <source>
        <dbReference type="ARBA" id="ARBA00023136"/>
    </source>
</evidence>
<dbReference type="InterPro" id="IPR018083">
    <property type="entry name" value="Sterol_reductase_CS"/>
</dbReference>
<name>A0A166A6S9_9AGAM</name>
<evidence type="ECO:0000256" key="17">
    <source>
        <dbReference type="ARBA" id="ARBA00074394"/>
    </source>
</evidence>
<evidence type="ECO:0000313" key="22">
    <source>
        <dbReference type="Proteomes" id="UP000076532"/>
    </source>
</evidence>
<reference evidence="21 22" key="1">
    <citation type="journal article" date="2016" name="Mol. Biol. Evol.">
        <title>Comparative Genomics of Early-Diverging Mushroom-Forming Fungi Provides Insights into the Origins of Lignocellulose Decay Capabilities.</title>
        <authorList>
            <person name="Nagy L.G."/>
            <person name="Riley R."/>
            <person name="Tritt A."/>
            <person name="Adam C."/>
            <person name="Daum C."/>
            <person name="Floudas D."/>
            <person name="Sun H."/>
            <person name="Yadav J.S."/>
            <person name="Pangilinan J."/>
            <person name="Larsson K.H."/>
            <person name="Matsuura K."/>
            <person name="Barry K."/>
            <person name="Labutti K."/>
            <person name="Kuo R."/>
            <person name="Ohm R.A."/>
            <person name="Bhattacharya S.S."/>
            <person name="Shirouzu T."/>
            <person name="Yoshinaga Y."/>
            <person name="Martin F.M."/>
            <person name="Grigoriev I.V."/>
            <person name="Hibbett D.S."/>
        </authorList>
    </citation>
    <scope>NUCLEOTIDE SEQUENCE [LARGE SCALE GENOMIC DNA]</scope>
    <source>
        <strain evidence="21 22">CBS 109695</strain>
    </source>
</reference>
<keyword evidence="14" id="KW-0753">Steroid metabolism</keyword>
<evidence type="ECO:0000256" key="10">
    <source>
        <dbReference type="ARBA" id="ARBA00023011"/>
    </source>
</evidence>
<feature type="transmembrane region" description="Helical" evidence="20">
    <location>
        <begin position="377"/>
        <end position="403"/>
    </location>
</feature>
<evidence type="ECO:0000256" key="4">
    <source>
        <dbReference type="ARBA" id="ARBA00022516"/>
    </source>
</evidence>
<dbReference type="GO" id="GO:0006696">
    <property type="term" value="P:ergosterol biosynthetic process"/>
    <property type="evidence" value="ECO:0007669"/>
    <property type="project" value="TreeGrafter"/>
</dbReference>
<evidence type="ECO:0000256" key="16">
    <source>
        <dbReference type="ARBA" id="ARBA00060638"/>
    </source>
</evidence>
<feature type="transmembrane region" description="Helical" evidence="20">
    <location>
        <begin position="307"/>
        <end position="326"/>
    </location>
</feature>
<dbReference type="Pfam" id="PF01222">
    <property type="entry name" value="ERG4_ERG24"/>
    <property type="match status" value="1"/>
</dbReference>
<evidence type="ECO:0000256" key="5">
    <source>
        <dbReference type="ARBA" id="ARBA00022692"/>
    </source>
</evidence>
<keyword evidence="8 20" id="KW-1133">Transmembrane helix</keyword>
<gene>
    <name evidence="21" type="ORF">FIBSPDRAFT_962403</name>
</gene>
<evidence type="ECO:0000256" key="13">
    <source>
        <dbReference type="ARBA" id="ARBA00023166"/>
    </source>
</evidence>
<dbReference type="EC" id="1.3.1.70" evidence="3"/>
<evidence type="ECO:0000256" key="7">
    <source>
        <dbReference type="ARBA" id="ARBA00022955"/>
    </source>
</evidence>
<evidence type="ECO:0000256" key="8">
    <source>
        <dbReference type="ARBA" id="ARBA00022989"/>
    </source>
</evidence>
<keyword evidence="4" id="KW-0444">Lipid biosynthesis</keyword>
<comment type="similarity">
    <text evidence="2">Belongs to the ERG4/ERG24 family.</text>
</comment>
<evidence type="ECO:0000256" key="3">
    <source>
        <dbReference type="ARBA" id="ARBA00012413"/>
    </source>
</evidence>
<evidence type="ECO:0000256" key="20">
    <source>
        <dbReference type="SAM" id="Phobius"/>
    </source>
</evidence>
<dbReference type="PROSITE" id="PS01018">
    <property type="entry name" value="STEROL_REDUCT_2"/>
    <property type="match status" value="1"/>
</dbReference>
<dbReference type="STRING" id="436010.A0A166A6S9"/>
<keyword evidence="7" id="KW-0752">Steroid biosynthesis</keyword>
<evidence type="ECO:0000256" key="9">
    <source>
        <dbReference type="ARBA" id="ARBA00023002"/>
    </source>
</evidence>